<dbReference type="GO" id="GO:0097175">
    <property type="term" value="P:1,6-anhydro-N-acetyl-beta-muramic acid catabolic process"/>
    <property type="evidence" value="ECO:0007669"/>
    <property type="project" value="UniProtKB-UniRule"/>
</dbReference>
<dbReference type="NCBIfam" id="NF007148">
    <property type="entry name" value="PRK09585.3-2"/>
    <property type="match status" value="1"/>
</dbReference>
<dbReference type="PANTHER" id="PTHR30605">
    <property type="entry name" value="ANHYDRO-N-ACETYLMURAMIC ACID KINASE"/>
    <property type="match status" value="1"/>
</dbReference>
<comment type="function">
    <text evidence="1">Catalyzes the specific phosphorylation of 1,6-anhydro-N-acetylmuramic acid (anhMurNAc) with the simultaneous cleavage of the 1,6-anhydro ring, generating MurNAc-6-P. Is required for the utilization of anhMurNAc either imported from the medium or derived from its own cell wall murein, and thus plays a role in cell wall recycling.</text>
</comment>
<dbReference type="Pfam" id="PF03702">
    <property type="entry name" value="AnmK"/>
    <property type="match status" value="1"/>
</dbReference>
<dbReference type="GO" id="GO:0005524">
    <property type="term" value="F:ATP binding"/>
    <property type="evidence" value="ECO:0007669"/>
    <property type="project" value="UniProtKB-UniRule"/>
</dbReference>
<keyword evidence="1 2" id="KW-0418">Kinase</keyword>
<dbReference type="PANTHER" id="PTHR30605:SF0">
    <property type="entry name" value="ANHYDRO-N-ACETYLMURAMIC ACID KINASE"/>
    <property type="match status" value="1"/>
</dbReference>
<dbReference type="HAMAP" id="MF_01270">
    <property type="entry name" value="AnhMurNAc_kinase"/>
    <property type="match status" value="1"/>
</dbReference>
<dbReference type="AlphaFoldDB" id="A0A0S4KUR9"/>
<evidence type="ECO:0000313" key="3">
    <source>
        <dbReference type="Proteomes" id="UP000066284"/>
    </source>
</evidence>
<accession>A0A0S4KUR9</accession>
<dbReference type="Gene3D" id="3.30.420.40">
    <property type="match status" value="2"/>
</dbReference>
<dbReference type="OrthoDB" id="9763949at2"/>
<organism evidence="2 3">
    <name type="scientific">Candidatus Nitrospira inopinata</name>
    <dbReference type="NCBI Taxonomy" id="1715989"/>
    <lineage>
        <taxon>Bacteria</taxon>
        <taxon>Pseudomonadati</taxon>
        <taxon>Nitrospirota</taxon>
        <taxon>Nitrospiria</taxon>
        <taxon>Nitrospirales</taxon>
        <taxon>Nitrospiraceae</taxon>
        <taxon>Nitrospira</taxon>
    </lineage>
</organism>
<sequence>MNVVGLMSGTSGDGVDAALVEIRRGKPGLRVKMIAFHPLPYPRSLQQRILATSVSGTVAEVCHLNVLLGEWFANAALGVIRAASLQPKDVDLIGSHGQTVHHLPYGIKDAGVGAVRSTLQIAEPAVIAERTGITTIADFRPRDMAAGGQGAPLTPAVHALLFRHSRRARLIVNLGGISNVTYLPRGSGYDGIVAFDTGPANMVLDGLMAWSTNGRMAMDREGRSAFRGRVDGRLLAKLLAHPYLSQPPPKSTGREVFGAKMIDELTTMPQAQRLTIEDLLATCSRWTAEAVGTVRRWITGGIDEVIVGGGGVRNRAIMHHLADVFAPTPVAPFESYGWDSKAFEAVAFAVLGYQTATDQCGNVPSVTGAAHPRLLGCIVPNGPGWMERLRSRADKK</sequence>
<dbReference type="Proteomes" id="UP000066284">
    <property type="component" value="Chromosome 1"/>
</dbReference>
<dbReference type="GO" id="GO:0006040">
    <property type="term" value="P:amino sugar metabolic process"/>
    <property type="evidence" value="ECO:0007669"/>
    <property type="project" value="InterPro"/>
</dbReference>
<keyword evidence="1 2" id="KW-0808">Transferase</keyword>
<dbReference type="GO" id="GO:0016301">
    <property type="term" value="F:kinase activity"/>
    <property type="evidence" value="ECO:0007669"/>
    <property type="project" value="UniProtKB-KW"/>
</dbReference>
<protein>
    <recommendedName>
        <fullName evidence="1">Anhydro-N-acetylmuramic acid kinase</fullName>
        <ecNumber evidence="1">2.7.1.170</ecNumber>
    </recommendedName>
    <alternativeName>
        <fullName evidence="1">AnhMurNAc kinase</fullName>
    </alternativeName>
</protein>
<dbReference type="EMBL" id="LN885086">
    <property type="protein sequence ID" value="CUQ66166.1"/>
    <property type="molecule type" value="Genomic_DNA"/>
</dbReference>
<keyword evidence="3" id="KW-1185">Reference proteome</keyword>
<comment type="pathway">
    <text evidence="1">Amino-sugar metabolism; 1,6-anhydro-N-acetylmuramate degradation.</text>
</comment>
<comment type="catalytic activity">
    <reaction evidence="1">
        <text>1,6-anhydro-N-acetyl-beta-muramate + ATP + H2O = N-acetyl-D-muramate 6-phosphate + ADP + H(+)</text>
        <dbReference type="Rhea" id="RHEA:24952"/>
        <dbReference type="ChEBI" id="CHEBI:15377"/>
        <dbReference type="ChEBI" id="CHEBI:15378"/>
        <dbReference type="ChEBI" id="CHEBI:30616"/>
        <dbReference type="ChEBI" id="CHEBI:58690"/>
        <dbReference type="ChEBI" id="CHEBI:58722"/>
        <dbReference type="ChEBI" id="CHEBI:456216"/>
        <dbReference type="EC" id="2.7.1.170"/>
    </reaction>
</comment>
<dbReference type="SUPFAM" id="SSF53067">
    <property type="entry name" value="Actin-like ATPase domain"/>
    <property type="match status" value="1"/>
</dbReference>
<dbReference type="CDD" id="cd24050">
    <property type="entry name" value="ASKHA_NBD_ANMK"/>
    <property type="match status" value="1"/>
</dbReference>
<dbReference type="UniPathway" id="UPA00343"/>
<evidence type="ECO:0000256" key="1">
    <source>
        <dbReference type="HAMAP-Rule" id="MF_01270"/>
    </source>
</evidence>
<comment type="pathway">
    <text evidence="1">Cell wall biogenesis; peptidoglycan recycling.</text>
</comment>
<dbReference type="RefSeq" id="WP_158023238.1">
    <property type="nucleotide sequence ID" value="NZ_LN885086.1"/>
</dbReference>
<dbReference type="EC" id="2.7.1.170" evidence="1"/>
<dbReference type="UniPathway" id="UPA00544"/>
<dbReference type="InterPro" id="IPR005338">
    <property type="entry name" value="Anhydro_N_Ac-Mur_kinase"/>
</dbReference>
<evidence type="ECO:0000313" key="2">
    <source>
        <dbReference type="EMBL" id="CUQ66166.1"/>
    </source>
</evidence>
<dbReference type="InterPro" id="IPR043129">
    <property type="entry name" value="ATPase_NBD"/>
</dbReference>
<name>A0A0S4KUR9_9BACT</name>
<dbReference type="GO" id="GO:0016773">
    <property type="term" value="F:phosphotransferase activity, alcohol group as acceptor"/>
    <property type="evidence" value="ECO:0007669"/>
    <property type="project" value="UniProtKB-UniRule"/>
</dbReference>
<dbReference type="GO" id="GO:0009254">
    <property type="term" value="P:peptidoglycan turnover"/>
    <property type="evidence" value="ECO:0007669"/>
    <property type="project" value="UniProtKB-UniRule"/>
</dbReference>
<proteinExistence type="inferred from homology"/>
<comment type="similarity">
    <text evidence="1">Belongs to the anhydro-N-acetylmuramic acid kinase family.</text>
</comment>
<keyword evidence="1" id="KW-0119">Carbohydrate metabolism</keyword>
<feature type="binding site" evidence="1">
    <location>
        <begin position="9"/>
        <end position="16"/>
    </location>
    <ligand>
        <name>ATP</name>
        <dbReference type="ChEBI" id="CHEBI:30616"/>
    </ligand>
</feature>
<reference evidence="3" key="1">
    <citation type="submission" date="2015-09" db="EMBL/GenBank/DDBJ databases">
        <authorList>
            <person name="Daims H."/>
        </authorList>
    </citation>
    <scope>NUCLEOTIDE SEQUENCE [LARGE SCALE GENOMIC DNA]</scope>
</reference>
<gene>
    <name evidence="1 2" type="primary">anmK</name>
    <name evidence="2" type="ORF">NITINOP_1191</name>
</gene>
<keyword evidence="1" id="KW-0547">Nucleotide-binding</keyword>
<keyword evidence="1" id="KW-0067">ATP-binding</keyword>
<dbReference type="KEGG" id="nio:NITINOP_1191"/>
<dbReference type="STRING" id="1715989.NITINOP_1191"/>